<protein>
    <recommendedName>
        <fullName evidence="3">Lipoprotein</fullName>
    </recommendedName>
</protein>
<sequence length="140" mass="15620">MKKLLALLALGTTLFIAGCGESATEKQINEYAKAEAPAYTIANIDARSRERFNVEVNIPAKYSKEQVEAISKQVVSKVYKDNNGKVYGVYVQTRLPAPNNGSYYMVYEYGPDSSASWRENVPKDQNPGLKLDVDLSELYK</sequence>
<keyword evidence="1" id="KW-0732">Signal</keyword>
<dbReference type="PROSITE" id="PS51257">
    <property type="entry name" value="PROKAR_LIPOPROTEIN"/>
    <property type="match status" value="1"/>
</dbReference>
<organism evidence="2">
    <name type="scientific">Veillonella ratti</name>
    <dbReference type="NCBI Taxonomy" id="103892"/>
    <lineage>
        <taxon>Bacteria</taxon>
        <taxon>Bacillati</taxon>
        <taxon>Bacillota</taxon>
        <taxon>Negativicutes</taxon>
        <taxon>Veillonellales</taxon>
        <taxon>Veillonellaceae</taxon>
        <taxon>Veillonella</taxon>
    </lineage>
</organism>
<evidence type="ECO:0008006" key="3">
    <source>
        <dbReference type="Google" id="ProtNLM"/>
    </source>
</evidence>
<feature type="signal peptide" evidence="1">
    <location>
        <begin position="1"/>
        <end position="17"/>
    </location>
</feature>
<feature type="chain" id="PRO_5038939901" description="Lipoprotein" evidence="1">
    <location>
        <begin position="18"/>
        <end position="140"/>
    </location>
</feature>
<dbReference type="EMBL" id="CACRUX010000012">
    <property type="protein sequence ID" value="VYT71848.1"/>
    <property type="molecule type" value="Genomic_DNA"/>
</dbReference>
<dbReference type="RefSeq" id="WP_021841118.1">
    <property type="nucleotide sequence ID" value="NZ_CACRUX010000012.1"/>
</dbReference>
<gene>
    <name evidence="2" type="ORF">VRLFYP33_00359</name>
</gene>
<evidence type="ECO:0000256" key="1">
    <source>
        <dbReference type="SAM" id="SignalP"/>
    </source>
</evidence>
<accession>A0A6N2Z198</accession>
<dbReference type="AlphaFoldDB" id="A0A6N2Z198"/>
<name>A0A6N2Z198_9FIRM</name>
<evidence type="ECO:0000313" key="2">
    <source>
        <dbReference type="EMBL" id="VYT71848.1"/>
    </source>
</evidence>
<proteinExistence type="predicted"/>
<reference evidence="2" key="1">
    <citation type="submission" date="2019-11" db="EMBL/GenBank/DDBJ databases">
        <authorList>
            <person name="Feng L."/>
        </authorList>
    </citation>
    <scope>NUCLEOTIDE SEQUENCE</scope>
    <source>
        <strain evidence="2">VrattiLFYP33</strain>
    </source>
</reference>